<comment type="caution">
    <text evidence="2">The sequence shown here is derived from an EMBL/GenBank/DDBJ whole genome shotgun (WGS) entry which is preliminary data.</text>
</comment>
<keyword evidence="1" id="KW-1133">Transmembrane helix</keyword>
<sequence length="71" mass="8804">MHDDYRRSQQRRDDYYNWQRATSSRWDSEKRRKEWSDDRRRGWEENGYPGFWEIVAGLIIFFVAIAMMSGH</sequence>
<proteinExistence type="predicted"/>
<organism evidence="2 3">
    <name type="scientific">Actinomadura macrotermitis</name>
    <dbReference type="NCBI Taxonomy" id="2585200"/>
    <lineage>
        <taxon>Bacteria</taxon>
        <taxon>Bacillati</taxon>
        <taxon>Actinomycetota</taxon>
        <taxon>Actinomycetes</taxon>
        <taxon>Streptosporangiales</taxon>
        <taxon>Thermomonosporaceae</taxon>
        <taxon>Actinomadura</taxon>
    </lineage>
</organism>
<protein>
    <submittedName>
        <fullName evidence="2">Uncharacterized protein</fullName>
    </submittedName>
</protein>
<dbReference type="Proteomes" id="UP000487268">
    <property type="component" value="Unassembled WGS sequence"/>
</dbReference>
<keyword evidence="1" id="KW-0472">Membrane</keyword>
<dbReference type="AlphaFoldDB" id="A0A7K0C758"/>
<dbReference type="RefSeq" id="WP_153541123.1">
    <property type="nucleotide sequence ID" value="NZ_WEGH01000006.1"/>
</dbReference>
<reference evidence="2 3" key="1">
    <citation type="submission" date="2019-10" db="EMBL/GenBank/DDBJ databases">
        <title>Actinomadura rubteroloni sp. nov. and Actinomadura macrotermitis sp. nov., isolated from the gut of fungus growing-termite Macrotermes natalensis.</title>
        <authorList>
            <person name="Benndorf R."/>
            <person name="Martin K."/>
            <person name="Kuefner M."/>
            <person name="De Beer W."/>
            <person name="Kaster A.-K."/>
            <person name="Vollmers J."/>
            <person name="Poulsen M."/>
            <person name="Beemelmanns C."/>
        </authorList>
    </citation>
    <scope>NUCLEOTIDE SEQUENCE [LARGE SCALE GENOMIC DNA]</scope>
    <source>
        <strain evidence="2 3">RB68</strain>
    </source>
</reference>
<evidence type="ECO:0000313" key="3">
    <source>
        <dbReference type="Proteomes" id="UP000487268"/>
    </source>
</evidence>
<keyword evidence="1" id="KW-0812">Transmembrane</keyword>
<gene>
    <name evidence="2" type="ORF">ACRB68_74090</name>
</gene>
<keyword evidence="3" id="KW-1185">Reference proteome</keyword>
<evidence type="ECO:0000313" key="2">
    <source>
        <dbReference type="EMBL" id="MQY09290.1"/>
    </source>
</evidence>
<evidence type="ECO:0000256" key="1">
    <source>
        <dbReference type="SAM" id="Phobius"/>
    </source>
</evidence>
<accession>A0A7K0C758</accession>
<name>A0A7K0C758_9ACTN</name>
<dbReference type="EMBL" id="WEGH01000006">
    <property type="protein sequence ID" value="MQY09290.1"/>
    <property type="molecule type" value="Genomic_DNA"/>
</dbReference>
<feature type="transmembrane region" description="Helical" evidence="1">
    <location>
        <begin position="50"/>
        <end position="68"/>
    </location>
</feature>